<keyword evidence="2" id="KW-1185">Reference proteome</keyword>
<dbReference type="Proteomes" id="UP000632849">
    <property type="component" value="Unassembled WGS sequence"/>
</dbReference>
<gene>
    <name evidence="1" type="ORF">GCM10017667_71900</name>
</gene>
<sequence length="425" mass="45042">MKIESLLDDLTSDDPARVEAAVAGAVERADGVLPALLRGLEEKRGTAALRPVLRVLGAAGPAGFDAVLAAWDRGEVTDWQAGRLLGAFDERCADRYAALAADPRRGRSGNGFQGLHRLRTDSDAGLRALVECCARGRALPYRAADYARALHGSFAPRLRALRRDPAASPRIRRGALGALVEGGGAGALDARDRAAVERLIRAKIPHEVPSAPSAVLSGWWIAVPGATYEGLFAAFDLHDRRPVTCAAGVAAAEGREIDVPAGADGAARTAGRVFVTPELDGWRLLFGPFSLLVPDTWDGMVETVERVSAHCGRAQFFFLDDAGGSDVWMVAEEGRVIRQYACESDPEWEGDPLPWESLAADDPDLDPEYDEVPPHAGTAGAREACAHLSVDPDAVGPDTVVRGHGWLALTAPGVDHGAFPGRLPL</sequence>
<reference evidence="1" key="1">
    <citation type="journal article" date="2014" name="Int. J. Syst. Evol. Microbiol.">
        <title>Complete genome sequence of Corynebacterium casei LMG S-19264T (=DSM 44701T), isolated from a smear-ripened cheese.</title>
        <authorList>
            <consortium name="US DOE Joint Genome Institute (JGI-PGF)"/>
            <person name="Walter F."/>
            <person name="Albersmeier A."/>
            <person name="Kalinowski J."/>
            <person name="Ruckert C."/>
        </authorList>
    </citation>
    <scope>NUCLEOTIDE SEQUENCE</scope>
    <source>
        <strain evidence="1">JCM 4122</strain>
    </source>
</reference>
<accession>A0A919BWG1</accession>
<organism evidence="1 2">
    <name type="scientific">Streptomyces filamentosus</name>
    <name type="common">Streptomyces roseosporus</name>
    <dbReference type="NCBI Taxonomy" id="67294"/>
    <lineage>
        <taxon>Bacteria</taxon>
        <taxon>Bacillati</taxon>
        <taxon>Actinomycetota</taxon>
        <taxon>Actinomycetes</taxon>
        <taxon>Kitasatosporales</taxon>
        <taxon>Streptomycetaceae</taxon>
        <taxon>Streptomyces</taxon>
    </lineage>
</organism>
<evidence type="ECO:0000313" key="1">
    <source>
        <dbReference type="EMBL" id="GHG25472.1"/>
    </source>
</evidence>
<name>A0A919BWG1_STRFL</name>
<dbReference type="EMBL" id="BNBE01000004">
    <property type="protein sequence ID" value="GHG25472.1"/>
    <property type="molecule type" value="Genomic_DNA"/>
</dbReference>
<protein>
    <submittedName>
        <fullName evidence="1">Uncharacterized protein</fullName>
    </submittedName>
</protein>
<reference evidence="1" key="2">
    <citation type="submission" date="2020-09" db="EMBL/GenBank/DDBJ databases">
        <authorList>
            <person name="Sun Q."/>
            <person name="Ohkuma M."/>
        </authorList>
    </citation>
    <scope>NUCLEOTIDE SEQUENCE</scope>
    <source>
        <strain evidence="1">JCM 4122</strain>
    </source>
</reference>
<proteinExistence type="predicted"/>
<comment type="caution">
    <text evidence="1">The sequence shown here is derived from an EMBL/GenBank/DDBJ whole genome shotgun (WGS) entry which is preliminary data.</text>
</comment>
<evidence type="ECO:0000313" key="2">
    <source>
        <dbReference type="Proteomes" id="UP000632849"/>
    </source>
</evidence>
<dbReference type="RefSeq" id="WP_190044481.1">
    <property type="nucleotide sequence ID" value="NZ_BNBE01000004.1"/>
</dbReference>
<dbReference type="AlphaFoldDB" id="A0A919BWG1"/>